<evidence type="ECO:0000256" key="3">
    <source>
        <dbReference type="ARBA" id="ARBA00022764"/>
    </source>
</evidence>
<dbReference type="NCBIfam" id="TIGR02532">
    <property type="entry name" value="IV_pilin_GFxxxE"/>
    <property type="match status" value="1"/>
</dbReference>
<dbReference type="RefSeq" id="WP_380011562.1">
    <property type="nucleotide sequence ID" value="NZ_JBHLYR010000045.1"/>
</dbReference>
<comment type="caution">
    <text evidence="6">The sequence shown here is derived from an EMBL/GenBank/DDBJ whole genome shotgun (WGS) entry which is preliminary data.</text>
</comment>
<evidence type="ECO:0000313" key="7">
    <source>
        <dbReference type="Proteomes" id="UP001589733"/>
    </source>
</evidence>
<name>A0ABV6B1U7_9DEIO</name>
<feature type="transmembrane region" description="Helical" evidence="5">
    <location>
        <begin position="20"/>
        <end position="41"/>
    </location>
</feature>
<dbReference type="InterPro" id="IPR045584">
    <property type="entry name" value="Pilin-like"/>
</dbReference>
<dbReference type="PROSITE" id="PS00409">
    <property type="entry name" value="PROKAR_NTER_METHYL"/>
    <property type="match status" value="1"/>
</dbReference>
<proteinExistence type="predicted"/>
<evidence type="ECO:0000256" key="5">
    <source>
        <dbReference type="SAM" id="Phobius"/>
    </source>
</evidence>
<dbReference type="EMBL" id="JBHLYR010000045">
    <property type="protein sequence ID" value="MFB9993202.1"/>
    <property type="molecule type" value="Genomic_DNA"/>
</dbReference>
<keyword evidence="4" id="KW-0998">Cell outer membrane</keyword>
<dbReference type="InterPro" id="IPR012902">
    <property type="entry name" value="N_methyl_site"/>
</dbReference>
<dbReference type="Proteomes" id="UP001589733">
    <property type="component" value="Unassembled WGS sequence"/>
</dbReference>
<accession>A0ABV6B1U7</accession>
<dbReference type="Pfam" id="PF07963">
    <property type="entry name" value="N_methyl"/>
    <property type="match status" value="1"/>
</dbReference>
<gene>
    <name evidence="6" type="ORF">ACFFLM_14615</name>
</gene>
<keyword evidence="7" id="KW-1185">Reference proteome</keyword>
<dbReference type="Gene3D" id="3.30.700.10">
    <property type="entry name" value="Glycoprotein, Type 4 Pilin"/>
    <property type="match status" value="1"/>
</dbReference>
<comment type="subcellular location">
    <subcellularLocation>
        <location evidence="1">Cell outer membrane</location>
        <topology evidence="1">Single-pass membrane protein</topology>
    </subcellularLocation>
    <subcellularLocation>
        <location evidence="2">Periplasm</location>
    </subcellularLocation>
</comment>
<keyword evidence="5" id="KW-0472">Membrane</keyword>
<evidence type="ECO:0000256" key="2">
    <source>
        <dbReference type="ARBA" id="ARBA00004418"/>
    </source>
</evidence>
<reference evidence="6 7" key="1">
    <citation type="submission" date="2024-09" db="EMBL/GenBank/DDBJ databases">
        <authorList>
            <person name="Sun Q."/>
            <person name="Mori K."/>
        </authorList>
    </citation>
    <scope>NUCLEOTIDE SEQUENCE [LARGE SCALE GENOMIC DNA]</scope>
    <source>
        <strain evidence="6 7">JCM 13503</strain>
    </source>
</reference>
<keyword evidence="3" id="KW-0574">Periplasm</keyword>
<evidence type="ECO:0000256" key="4">
    <source>
        <dbReference type="ARBA" id="ARBA00023237"/>
    </source>
</evidence>
<protein>
    <submittedName>
        <fullName evidence="6">Tfp pilus assembly protein FimT/FimU</fullName>
    </submittedName>
</protein>
<sequence length="166" mass="17481">MSDRLLNVRTSAIPHVSAGFTLIEVLVVMAILGILLTLVALNVKGLNNDAEAAGSIVSGAFVQARTQALSTTSAVRVTLTGPRVLTFETNNRCGDTAAWTPLTNINTSLPDGVNITAPGAATSPWRVCFTSRGELPTLPPSVLKLTDARARSRTLTFYLTGSVDTQ</sequence>
<evidence type="ECO:0000313" key="6">
    <source>
        <dbReference type="EMBL" id="MFB9993202.1"/>
    </source>
</evidence>
<evidence type="ECO:0000256" key="1">
    <source>
        <dbReference type="ARBA" id="ARBA00004203"/>
    </source>
</evidence>
<organism evidence="6 7">
    <name type="scientific">Deinococcus oregonensis</name>
    <dbReference type="NCBI Taxonomy" id="1805970"/>
    <lineage>
        <taxon>Bacteria</taxon>
        <taxon>Thermotogati</taxon>
        <taxon>Deinococcota</taxon>
        <taxon>Deinococci</taxon>
        <taxon>Deinococcales</taxon>
        <taxon>Deinococcaceae</taxon>
        <taxon>Deinococcus</taxon>
    </lineage>
</organism>
<keyword evidence="5" id="KW-1133">Transmembrane helix</keyword>
<keyword evidence="5" id="KW-0812">Transmembrane</keyword>
<dbReference type="SUPFAM" id="SSF54523">
    <property type="entry name" value="Pili subunits"/>
    <property type="match status" value="1"/>
</dbReference>